<reference evidence="8 9" key="1">
    <citation type="submission" date="2021-10" db="EMBL/GenBank/DDBJ databases">
        <title>Anaerobic single-cell dispensing facilitates the cultivation of human gut bacteria.</title>
        <authorList>
            <person name="Afrizal A."/>
        </authorList>
    </citation>
    <scope>NUCLEOTIDE SEQUENCE [LARGE SCALE GENOMIC DNA]</scope>
    <source>
        <strain evidence="8 9">CLA-AA-H246</strain>
    </source>
</reference>
<feature type="transmembrane region" description="Helical" evidence="7">
    <location>
        <begin position="107"/>
        <end position="124"/>
    </location>
</feature>
<feature type="transmembrane region" description="Helical" evidence="7">
    <location>
        <begin position="424"/>
        <end position="446"/>
    </location>
</feature>
<evidence type="ECO:0000256" key="2">
    <source>
        <dbReference type="ARBA" id="ARBA00007977"/>
    </source>
</evidence>
<dbReference type="RefSeq" id="WP_248835274.1">
    <property type="nucleotide sequence ID" value="NZ_JAJEQE010000020.1"/>
</dbReference>
<sequence length="458" mass="49469">MSSQRKAEAATSENIVTTETSSLSDLWKKEDWLAVWIGFIIIAVGAVAVITGAFDFNAAKFSTWGHGTSFFEQVNAGFFGKLILTVAVLGVLFTVGNHLKGLSVKKYLPAFLGLFLLAVLVRFISAEYTLNRWLEWAFFAILIGILVSNTIGVPAWLKPAIQTEFYIKVGLMIMGFSVLFSNIVNFGLYGLGIAWIVTPIVILFMWWFGTRVLKIDNKSFVITLATATSVCGTSAVIAVGAASKAKKNDLSLTVSISIIFTVLMMVFEPVLIRVTGLGELIGGALIGGTVDSTGAVTVAGTALGETAQTAAVLVKSIQNILIGFIAFAVAVFFATKVENNGESSRKIGVSEIWYRLPKFILGFFAASLIASFIAVPAFGKETVSSINSVLDQYKNWAFVLAFTSIGLETNFREIKEQFQGGKPLTLYVVGQLFNIVLTFAAVYLLLSGKFFPLPNLAL</sequence>
<feature type="transmembrane region" description="Helical" evidence="7">
    <location>
        <begin position="395"/>
        <end position="412"/>
    </location>
</feature>
<organism evidence="8 9">
    <name type="scientific">Hominisplanchenecus faecis</name>
    <dbReference type="NCBI Taxonomy" id="2885351"/>
    <lineage>
        <taxon>Bacteria</taxon>
        <taxon>Bacillati</taxon>
        <taxon>Bacillota</taxon>
        <taxon>Clostridia</taxon>
        <taxon>Lachnospirales</taxon>
        <taxon>Lachnospiraceae</taxon>
        <taxon>Hominisplanchenecus</taxon>
    </lineage>
</organism>
<keyword evidence="9" id="KW-1185">Reference proteome</keyword>
<evidence type="ECO:0000256" key="4">
    <source>
        <dbReference type="ARBA" id="ARBA00022692"/>
    </source>
</evidence>
<evidence type="ECO:0000313" key="9">
    <source>
        <dbReference type="Proteomes" id="UP001299235"/>
    </source>
</evidence>
<evidence type="ECO:0000256" key="5">
    <source>
        <dbReference type="ARBA" id="ARBA00022989"/>
    </source>
</evidence>
<keyword evidence="4 7" id="KW-0812">Transmembrane</keyword>
<evidence type="ECO:0000256" key="1">
    <source>
        <dbReference type="ARBA" id="ARBA00004651"/>
    </source>
</evidence>
<proteinExistence type="inferred from homology"/>
<evidence type="ECO:0000256" key="3">
    <source>
        <dbReference type="ARBA" id="ARBA00022475"/>
    </source>
</evidence>
<feature type="transmembrane region" description="Helical" evidence="7">
    <location>
        <begin position="189"/>
        <end position="208"/>
    </location>
</feature>
<feature type="transmembrane region" description="Helical" evidence="7">
    <location>
        <begin position="356"/>
        <end position="375"/>
    </location>
</feature>
<comment type="similarity">
    <text evidence="2">Belongs to the UPF0324 family.</text>
</comment>
<dbReference type="InterPro" id="IPR018383">
    <property type="entry name" value="UPF0324_pro"/>
</dbReference>
<protein>
    <submittedName>
        <fullName evidence="8">YeiH family protein</fullName>
    </submittedName>
</protein>
<keyword evidence="3" id="KW-1003">Cell membrane</keyword>
<evidence type="ECO:0000256" key="6">
    <source>
        <dbReference type="ARBA" id="ARBA00023136"/>
    </source>
</evidence>
<accession>A0ABS8EVG3</accession>
<evidence type="ECO:0000256" key="7">
    <source>
        <dbReference type="SAM" id="Phobius"/>
    </source>
</evidence>
<gene>
    <name evidence="8" type="ORF">LKD42_07310</name>
</gene>
<keyword evidence="5 7" id="KW-1133">Transmembrane helix</keyword>
<evidence type="ECO:0000313" key="8">
    <source>
        <dbReference type="EMBL" id="MCC2149062.1"/>
    </source>
</evidence>
<comment type="subcellular location">
    <subcellularLocation>
        <location evidence="1">Cell membrane</location>
        <topology evidence="1">Multi-pass membrane protein</topology>
    </subcellularLocation>
</comment>
<dbReference type="EMBL" id="JAJEQE010000020">
    <property type="protein sequence ID" value="MCC2149062.1"/>
    <property type="molecule type" value="Genomic_DNA"/>
</dbReference>
<comment type="caution">
    <text evidence="8">The sequence shown here is derived from an EMBL/GenBank/DDBJ whole genome shotgun (WGS) entry which is preliminary data.</text>
</comment>
<feature type="transmembrane region" description="Helical" evidence="7">
    <location>
        <begin position="220"/>
        <end position="242"/>
    </location>
</feature>
<dbReference type="Pfam" id="PF03601">
    <property type="entry name" value="Cons_hypoth698"/>
    <property type="match status" value="1"/>
</dbReference>
<feature type="transmembrane region" description="Helical" evidence="7">
    <location>
        <begin position="165"/>
        <end position="183"/>
    </location>
</feature>
<feature type="transmembrane region" description="Helical" evidence="7">
    <location>
        <begin position="316"/>
        <end position="335"/>
    </location>
</feature>
<dbReference type="PANTHER" id="PTHR30106">
    <property type="entry name" value="INNER MEMBRANE PROTEIN YEIH-RELATED"/>
    <property type="match status" value="1"/>
</dbReference>
<name>A0ABS8EVG3_9FIRM</name>
<feature type="transmembrane region" description="Helical" evidence="7">
    <location>
        <begin position="32"/>
        <end position="54"/>
    </location>
</feature>
<feature type="transmembrane region" description="Helical" evidence="7">
    <location>
        <begin position="284"/>
        <end position="304"/>
    </location>
</feature>
<keyword evidence="6 7" id="KW-0472">Membrane</keyword>
<dbReference type="Proteomes" id="UP001299235">
    <property type="component" value="Unassembled WGS sequence"/>
</dbReference>
<feature type="transmembrane region" description="Helical" evidence="7">
    <location>
        <begin position="254"/>
        <end position="272"/>
    </location>
</feature>
<dbReference type="PANTHER" id="PTHR30106:SF1">
    <property type="entry name" value="UPF0324 MEMBRANE PROTEIN FN0533"/>
    <property type="match status" value="1"/>
</dbReference>
<feature type="transmembrane region" description="Helical" evidence="7">
    <location>
        <begin position="136"/>
        <end position="153"/>
    </location>
</feature>
<feature type="transmembrane region" description="Helical" evidence="7">
    <location>
        <begin position="74"/>
        <end position="95"/>
    </location>
</feature>